<comment type="caution">
    <text evidence="2">The sequence shown here is derived from an EMBL/GenBank/DDBJ whole genome shotgun (WGS) entry which is preliminary data.</text>
</comment>
<keyword evidence="3" id="KW-1185">Reference proteome</keyword>
<name>A0A109BNJ9_HYPSL</name>
<evidence type="ECO:0008006" key="4">
    <source>
        <dbReference type="Google" id="ProtNLM"/>
    </source>
</evidence>
<feature type="transmembrane region" description="Helical" evidence="1">
    <location>
        <begin position="90"/>
        <end position="112"/>
    </location>
</feature>
<dbReference type="PATRIC" id="fig|121290.4.peg.3025"/>
<keyword evidence="1" id="KW-0472">Membrane</keyword>
<gene>
    <name evidence="2" type="ORF">APY04_0369</name>
</gene>
<feature type="transmembrane region" description="Helical" evidence="1">
    <location>
        <begin position="146"/>
        <end position="169"/>
    </location>
</feature>
<keyword evidence="1" id="KW-1133">Transmembrane helix</keyword>
<evidence type="ECO:0000313" key="2">
    <source>
        <dbReference type="EMBL" id="KWT72086.1"/>
    </source>
</evidence>
<evidence type="ECO:0000256" key="1">
    <source>
        <dbReference type="SAM" id="Phobius"/>
    </source>
</evidence>
<protein>
    <recommendedName>
        <fullName evidence="4">Transmembrane protein</fullName>
    </recommendedName>
</protein>
<evidence type="ECO:0000313" key="3">
    <source>
        <dbReference type="Proteomes" id="UP000059074"/>
    </source>
</evidence>
<reference evidence="2 3" key="1">
    <citation type="submission" date="2015-10" db="EMBL/GenBank/DDBJ databases">
        <title>Transcriptomic analysis of a linuron degrading triple-species bacterial consortium.</title>
        <authorList>
            <person name="Albers P."/>
        </authorList>
    </citation>
    <scope>NUCLEOTIDE SEQUENCE [LARGE SCALE GENOMIC DNA]</scope>
    <source>
        <strain evidence="2 3">WDL6</strain>
    </source>
</reference>
<sequence length="313" mass="35098">MRRWNCWAAFAGTAEAAGLSLAAIKDHSGNGAVIRPLRLCGYGRSRSVGGLTEISPMSFSVNRLLTETLRRLVRGLTGVLRLLASGARQVWLLLRPPLLFALNVLAALIVVFEEWGWRPLSAGLAKLARFPLWAHLERSIAALPPYGALLVFTVPSVVLIPAKLIGVYMFATGHFIVALIVILLAKIISTALIARIFELTQPALMQIGWFAYAYNKFIPWKDRVFAWLRASWVWRVGRVVKWRTMRSLRAGWQRWMPTLRASYDGLRQFLRASTKSLAERSRALTVRLGLERFFSPRSDAAAPKQIAPPKPRT</sequence>
<keyword evidence="1" id="KW-0812">Transmembrane</keyword>
<dbReference type="AlphaFoldDB" id="A0A109BNJ9"/>
<dbReference type="STRING" id="121290.APY04_0369"/>
<proteinExistence type="predicted"/>
<organism evidence="2 3">
    <name type="scientific">Hyphomicrobium sulfonivorans</name>
    <dbReference type="NCBI Taxonomy" id="121290"/>
    <lineage>
        <taxon>Bacteria</taxon>
        <taxon>Pseudomonadati</taxon>
        <taxon>Pseudomonadota</taxon>
        <taxon>Alphaproteobacteria</taxon>
        <taxon>Hyphomicrobiales</taxon>
        <taxon>Hyphomicrobiaceae</taxon>
        <taxon>Hyphomicrobium</taxon>
    </lineage>
</organism>
<dbReference type="Proteomes" id="UP000059074">
    <property type="component" value="Unassembled WGS sequence"/>
</dbReference>
<dbReference type="EMBL" id="LMTR01000015">
    <property type="protein sequence ID" value="KWT72086.1"/>
    <property type="molecule type" value="Genomic_DNA"/>
</dbReference>
<feature type="transmembrane region" description="Helical" evidence="1">
    <location>
        <begin position="175"/>
        <end position="197"/>
    </location>
</feature>
<accession>A0A109BNJ9</accession>